<feature type="active site" evidence="5">
    <location>
        <position position="150"/>
    </location>
</feature>
<evidence type="ECO:0000313" key="7">
    <source>
        <dbReference type="Proteomes" id="UP000249135"/>
    </source>
</evidence>
<dbReference type="PIRSF" id="PIRSF016020">
    <property type="entry name" value="PHexose_mutarotase"/>
    <property type="match status" value="1"/>
</dbReference>
<dbReference type="AlphaFoldDB" id="A0A2W5QIJ8"/>
<accession>A0A2W5QIJ8</accession>
<organism evidence="6 7">
    <name type="scientific">Variovorax paradoxus</name>
    <dbReference type="NCBI Taxonomy" id="34073"/>
    <lineage>
        <taxon>Bacteria</taxon>
        <taxon>Pseudomonadati</taxon>
        <taxon>Pseudomonadota</taxon>
        <taxon>Betaproteobacteria</taxon>
        <taxon>Burkholderiales</taxon>
        <taxon>Comamonadaceae</taxon>
        <taxon>Variovorax</taxon>
    </lineage>
</organism>
<dbReference type="InterPro" id="IPR011013">
    <property type="entry name" value="Gal_mutarotase_sf_dom"/>
</dbReference>
<dbReference type="GO" id="GO:0005737">
    <property type="term" value="C:cytoplasm"/>
    <property type="evidence" value="ECO:0007669"/>
    <property type="project" value="TreeGrafter"/>
</dbReference>
<evidence type="ECO:0000256" key="3">
    <source>
        <dbReference type="ARBA" id="ARBA00023235"/>
    </source>
</evidence>
<reference evidence="6 7" key="1">
    <citation type="submission" date="2017-08" db="EMBL/GenBank/DDBJ databases">
        <title>Infants hospitalized years apart are colonized by the same room-sourced microbial strains.</title>
        <authorList>
            <person name="Brooks B."/>
            <person name="Olm M.R."/>
            <person name="Firek B.A."/>
            <person name="Baker R."/>
            <person name="Thomas B.C."/>
            <person name="Morowitz M.J."/>
            <person name="Banfield J.F."/>
        </authorList>
    </citation>
    <scope>NUCLEOTIDE SEQUENCE [LARGE SCALE GENOMIC DNA]</scope>
    <source>
        <strain evidence="6">S2_005_003_R2_41</strain>
    </source>
</reference>
<feature type="active site" evidence="5">
    <location>
        <position position="253"/>
    </location>
</feature>
<keyword evidence="3 4" id="KW-0413">Isomerase</keyword>
<proteinExistence type="inferred from homology"/>
<evidence type="ECO:0000256" key="5">
    <source>
        <dbReference type="PIRSR" id="PIRSR016020-1"/>
    </source>
</evidence>
<dbReference type="PANTHER" id="PTHR11122:SF13">
    <property type="entry name" value="GLUCOSE-6-PHOSPHATE 1-EPIMERASE"/>
    <property type="match status" value="1"/>
</dbReference>
<dbReference type="GO" id="GO:0030246">
    <property type="term" value="F:carbohydrate binding"/>
    <property type="evidence" value="ECO:0007669"/>
    <property type="project" value="UniProtKB-UniRule"/>
</dbReference>
<dbReference type="CDD" id="cd09020">
    <property type="entry name" value="D-hex-6-P-epi_like"/>
    <property type="match status" value="1"/>
</dbReference>
<dbReference type="GO" id="GO:0005975">
    <property type="term" value="P:carbohydrate metabolic process"/>
    <property type="evidence" value="ECO:0007669"/>
    <property type="project" value="InterPro"/>
</dbReference>
<protein>
    <recommendedName>
        <fullName evidence="4">Putative glucose-6-phosphate 1-epimerase</fullName>
        <ecNumber evidence="4">5.1.3.15</ecNumber>
    </recommendedName>
</protein>
<dbReference type="InterPro" id="IPR008183">
    <property type="entry name" value="Aldose_1/G6P_1-epimerase"/>
</dbReference>
<dbReference type="SUPFAM" id="SSF74650">
    <property type="entry name" value="Galactose mutarotase-like"/>
    <property type="match status" value="1"/>
</dbReference>
<sequence length="281" mass="30735">MPVQRLDFHGQPAAELRLPSGDRVVAALHGGHVLSWCTADGVERLYLSPRAVFDGQAAIRGGVPLCFPQFNQRGPLPKHGFVRNIPWQLAPEEGDDTLVLRRVDDEATRRIWPAGFEAVLRATLAPGRLRVALQVRNTGDAEWAFTAALHTYLRVDDATQVRLEGLQGRPRWDAVRDERFVESSPALRFGEEFDSVFSAAAGVALTLVQPSGRLAIAQSDACPQTVVWNPGPALSAKLGDMPDDGWRNMLCVEAASIDAPVTLAPGDHWEGWQELRVLPTA</sequence>
<dbReference type="InterPro" id="IPR025532">
    <property type="entry name" value="G6P_1-epimerase"/>
</dbReference>
<name>A0A2W5QIJ8_VARPD</name>
<evidence type="ECO:0000313" key="6">
    <source>
        <dbReference type="EMBL" id="PZQ76239.1"/>
    </source>
</evidence>
<comment type="caution">
    <text evidence="6">The sequence shown here is derived from an EMBL/GenBank/DDBJ whole genome shotgun (WGS) entry which is preliminary data.</text>
</comment>
<dbReference type="PANTHER" id="PTHR11122">
    <property type="entry name" value="APOSPORY-ASSOCIATED PROTEIN C-RELATED"/>
    <property type="match status" value="1"/>
</dbReference>
<dbReference type="GO" id="GO:0047938">
    <property type="term" value="F:glucose-6-phosphate 1-epimerase activity"/>
    <property type="evidence" value="ECO:0007669"/>
    <property type="project" value="UniProtKB-UniRule"/>
</dbReference>
<dbReference type="EMBL" id="QFPP01000058">
    <property type="protein sequence ID" value="PZQ76239.1"/>
    <property type="molecule type" value="Genomic_DNA"/>
</dbReference>
<dbReference type="InterPro" id="IPR014718">
    <property type="entry name" value="GH-type_carb-bd"/>
</dbReference>
<dbReference type="Gene3D" id="2.70.98.10">
    <property type="match status" value="1"/>
</dbReference>
<evidence type="ECO:0000256" key="2">
    <source>
        <dbReference type="ARBA" id="ARBA00005866"/>
    </source>
</evidence>
<comment type="similarity">
    <text evidence="2 4">Belongs to the glucose-6-phosphate 1-epimerase family.</text>
</comment>
<dbReference type="EC" id="5.1.3.15" evidence="4"/>
<dbReference type="Pfam" id="PF01263">
    <property type="entry name" value="Aldose_epim"/>
    <property type="match status" value="1"/>
</dbReference>
<comment type="catalytic activity">
    <reaction evidence="1">
        <text>alpha-D-glucose 6-phosphate = beta-D-glucose 6-phosphate</text>
        <dbReference type="Rhea" id="RHEA:16249"/>
        <dbReference type="ChEBI" id="CHEBI:58225"/>
        <dbReference type="ChEBI" id="CHEBI:58247"/>
        <dbReference type="EC" id="5.1.3.15"/>
    </reaction>
</comment>
<gene>
    <name evidence="6" type="ORF">DI563_07580</name>
</gene>
<dbReference type="Proteomes" id="UP000249135">
    <property type="component" value="Unassembled WGS sequence"/>
</dbReference>
<evidence type="ECO:0000256" key="1">
    <source>
        <dbReference type="ARBA" id="ARBA00001096"/>
    </source>
</evidence>
<evidence type="ECO:0000256" key="4">
    <source>
        <dbReference type="PIRNR" id="PIRNR016020"/>
    </source>
</evidence>